<dbReference type="Proteomes" id="UP000253606">
    <property type="component" value="Chromosome"/>
</dbReference>
<dbReference type="AlphaFoldDB" id="A0A2Z5G705"/>
<organism evidence="1 2">
    <name type="scientific">Acidisarcina polymorpha</name>
    <dbReference type="NCBI Taxonomy" id="2211140"/>
    <lineage>
        <taxon>Bacteria</taxon>
        <taxon>Pseudomonadati</taxon>
        <taxon>Acidobacteriota</taxon>
        <taxon>Terriglobia</taxon>
        <taxon>Terriglobales</taxon>
        <taxon>Acidobacteriaceae</taxon>
        <taxon>Acidisarcina</taxon>
    </lineage>
</organism>
<sequence>MSIHNHETGLWLGIILQDTIASANGSRPCSPASTSAAPTFAQSRTFSLMALPCSANARGYFLPA</sequence>
<evidence type="ECO:0000313" key="1">
    <source>
        <dbReference type="EMBL" id="AXC14788.1"/>
    </source>
</evidence>
<reference evidence="1 2" key="1">
    <citation type="journal article" date="2018" name="Front. Microbiol.">
        <title>Hydrolytic Capabilities as a Key to Environmental Success: Chitinolytic and Cellulolytic Acidobacteria From Acidic Sub-arctic Soils and Boreal Peatlands.</title>
        <authorList>
            <person name="Belova S.E."/>
            <person name="Ravin N.V."/>
            <person name="Pankratov T.A."/>
            <person name="Rakitin A.L."/>
            <person name="Ivanova A.A."/>
            <person name="Beletsky A.V."/>
            <person name="Mardanov A.V."/>
            <person name="Sinninghe Damste J.S."/>
            <person name="Dedysh S.N."/>
        </authorList>
    </citation>
    <scope>NUCLEOTIDE SEQUENCE [LARGE SCALE GENOMIC DNA]</scope>
    <source>
        <strain evidence="1 2">SBC82</strain>
    </source>
</reference>
<dbReference type="EMBL" id="CP030840">
    <property type="protein sequence ID" value="AXC14788.1"/>
    <property type="molecule type" value="Genomic_DNA"/>
</dbReference>
<keyword evidence="2" id="KW-1185">Reference proteome</keyword>
<gene>
    <name evidence="1" type="ORF">ACPOL_5540</name>
</gene>
<proteinExistence type="predicted"/>
<dbReference type="KEGG" id="abas:ACPOL_5540"/>
<accession>A0A2Z5G705</accession>
<name>A0A2Z5G705_9BACT</name>
<protein>
    <submittedName>
        <fullName evidence="1">Uncharacterized protein</fullName>
    </submittedName>
</protein>
<evidence type="ECO:0000313" key="2">
    <source>
        <dbReference type="Proteomes" id="UP000253606"/>
    </source>
</evidence>